<comment type="caution">
    <text evidence="2">The sequence shown here is derived from an EMBL/GenBank/DDBJ whole genome shotgun (WGS) entry which is preliminary data.</text>
</comment>
<evidence type="ECO:0000313" key="2">
    <source>
        <dbReference type="EMBL" id="ORA67712.1"/>
    </source>
</evidence>
<feature type="signal peptide" evidence="1">
    <location>
        <begin position="1"/>
        <end position="25"/>
    </location>
</feature>
<keyword evidence="3" id="KW-1185">Reference proteome</keyword>
<evidence type="ECO:0000313" key="3">
    <source>
        <dbReference type="Proteomes" id="UP000192801"/>
    </source>
</evidence>
<dbReference type="STRING" id="444597.BST26_15520"/>
<dbReference type="RefSeq" id="WP_083032164.1">
    <property type="nucleotide sequence ID" value="NZ_AP022618.1"/>
</dbReference>
<reference evidence="2 3" key="1">
    <citation type="submission" date="2016-12" db="EMBL/GenBank/DDBJ databases">
        <title>The new phylogeny of genus Mycobacterium.</title>
        <authorList>
            <person name="Tortoli E."/>
            <person name="Trovato A."/>
            <person name="Cirillo D.M."/>
        </authorList>
    </citation>
    <scope>NUCLEOTIDE SEQUENCE [LARGE SCALE GENOMIC DNA]</scope>
    <source>
        <strain evidence="2 3">DSM 45130</strain>
    </source>
</reference>
<protein>
    <recommendedName>
        <fullName evidence="4">Subtilisin inhibitor domain-containing protein</fullName>
    </recommendedName>
</protein>
<dbReference type="AlphaFoldDB" id="A0A1X0D6A2"/>
<evidence type="ECO:0000256" key="1">
    <source>
        <dbReference type="SAM" id="SignalP"/>
    </source>
</evidence>
<keyword evidence="1" id="KW-0732">Signal</keyword>
<dbReference type="Proteomes" id="UP000192801">
    <property type="component" value="Unassembled WGS sequence"/>
</dbReference>
<organism evidence="2 3">
    <name type="scientific">Mycolicibacterium insubricum</name>
    <dbReference type="NCBI Taxonomy" id="444597"/>
    <lineage>
        <taxon>Bacteria</taxon>
        <taxon>Bacillati</taxon>
        <taxon>Actinomycetota</taxon>
        <taxon>Actinomycetes</taxon>
        <taxon>Mycobacteriales</taxon>
        <taxon>Mycobacteriaceae</taxon>
        <taxon>Mycolicibacterium</taxon>
    </lineage>
</organism>
<sequence>MRRWVITWAATLVLGLVGVPGAAVAHAGLNAPCDYAISGPEVVQVDGAAQVSVSVEPVSCGWPAESRRSIACLQELGAGSPTTCVPADGAATARVLVPLRPGAVYVGTGRGCGAYVGFAEASPECQLLGPVQATL</sequence>
<name>A0A1X0D6A2_9MYCO</name>
<feature type="chain" id="PRO_5012032370" description="Subtilisin inhibitor domain-containing protein" evidence="1">
    <location>
        <begin position="26"/>
        <end position="135"/>
    </location>
</feature>
<evidence type="ECO:0008006" key="4">
    <source>
        <dbReference type="Google" id="ProtNLM"/>
    </source>
</evidence>
<dbReference type="OrthoDB" id="4730647at2"/>
<proteinExistence type="predicted"/>
<accession>A0A1X0D6A2</accession>
<dbReference type="EMBL" id="MVHS01000041">
    <property type="protein sequence ID" value="ORA67712.1"/>
    <property type="molecule type" value="Genomic_DNA"/>
</dbReference>
<gene>
    <name evidence="2" type="ORF">BST26_15520</name>
</gene>